<accession>A0AAV2M8Z7</accession>
<feature type="region of interest" description="Disordered" evidence="1">
    <location>
        <begin position="125"/>
        <end position="151"/>
    </location>
</feature>
<dbReference type="Proteomes" id="UP001497482">
    <property type="component" value="Chromosome 6"/>
</dbReference>
<sequence length="151" mass="17123">MGGKQSRLSKETQNGSEKLEVSVNNQFSPTVASEVTENTVADAVRGKSLQIRGVRKVIRKNLWARAEQDEADCKLREQQENHRLERETPDLVKVCELLFRDGETDAYYLKEIKAKAEKGEVSDYQVRPKQQLASENHGEAPKEVTPIGKWV</sequence>
<feature type="region of interest" description="Disordered" evidence="1">
    <location>
        <begin position="1"/>
        <end position="37"/>
    </location>
</feature>
<name>A0AAV2M8Z7_KNICA</name>
<dbReference type="AlphaFoldDB" id="A0AAV2M8Z7"/>
<keyword evidence="3" id="KW-1185">Reference proteome</keyword>
<evidence type="ECO:0000313" key="3">
    <source>
        <dbReference type="Proteomes" id="UP001497482"/>
    </source>
</evidence>
<organism evidence="2 3">
    <name type="scientific">Knipowitschia caucasica</name>
    <name type="common">Caucasian dwarf goby</name>
    <name type="synonym">Pomatoschistus caucasicus</name>
    <dbReference type="NCBI Taxonomy" id="637954"/>
    <lineage>
        <taxon>Eukaryota</taxon>
        <taxon>Metazoa</taxon>
        <taxon>Chordata</taxon>
        <taxon>Craniata</taxon>
        <taxon>Vertebrata</taxon>
        <taxon>Euteleostomi</taxon>
        <taxon>Actinopterygii</taxon>
        <taxon>Neopterygii</taxon>
        <taxon>Teleostei</taxon>
        <taxon>Neoteleostei</taxon>
        <taxon>Acanthomorphata</taxon>
        <taxon>Gobiaria</taxon>
        <taxon>Gobiiformes</taxon>
        <taxon>Gobioidei</taxon>
        <taxon>Gobiidae</taxon>
        <taxon>Gobiinae</taxon>
        <taxon>Knipowitschia</taxon>
    </lineage>
</organism>
<protein>
    <submittedName>
        <fullName evidence="2">Uncharacterized protein</fullName>
    </submittedName>
</protein>
<evidence type="ECO:0000256" key="1">
    <source>
        <dbReference type="SAM" id="MobiDB-lite"/>
    </source>
</evidence>
<evidence type="ECO:0000313" key="2">
    <source>
        <dbReference type="EMBL" id="CAL1609710.1"/>
    </source>
</evidence>
<dbReference type="EMBL" id="OZ035828">
    <property type="protein sequence ID" value="CAL1609710.1"/>
    <property type="molecule type" value="Genomic_DNA"/>
</dbReference>
<gene>
    <name evidence="2" type="ORF">KC01_LOCUS36399</name>
</gene>
<feature type="compositionally biased region" description="Polar residues" evidence="1">
    <location>
        <begin position="11"/>
        <end position="37"/>
    </location>
</feature>
<proteinExistence type="predicted"/>
<reference evidence="2 3" key="1">
    <citation type="submission" date="2024-04" db="EMBL/GenBank/DDBJ databases">
        <authorList>
            <person name="Waldvogel A.-M."/>
            <person name="Schoenle A."/>
        </authorList>
    </citation>
    <scope>NUCLEOTIDE SEQUENCE [LARGE SCALE GENOMIC DNA]</scope>
</reference>